<dbReference type="GeneID" id="91010327"/>
<protein>
    <submittedName>
        <fullName evidence="2">Sugar phosphate isomerase/epimerase family protein</fullName>
    </submittedName>
</protein>
<reference evidence="2 3" key="1">
    <citation type="submission" date="2023-11" db="EMBL/GenBank/DDBJ databases">
        <title>MicrobeMod: A computational toolkit for identifying prokaryotic methylation and restriction-modification with nanopore sequencing.</title>
        <authorList>
            <person name="Crits-Christoph A."/>
            <person name="Kang S.C."/>
            <person name="Lee H."/>
            <person name="Ostrov N."/>
        </authorList>
    </citation>
    <scope>NUCLEOTIDE SEQUENCE [LARGE SCALE GENOMIC DNA]</scope>
    <source>
        <strain evidence="2 3">ATCC 33173</strain>
    </source>
</reference>
<dbReference type="EMBL" id="CP139472">
    <property type="protein sequence ID" value="WPU49036.1"/>
    <property type="molecule type" value="Genomic_DNA"/>
</dbReference>
<keyword evidence="3" id="KW-1185">Reference proteome</keyword>
<evidence type="ECO:0000313" key="2">
    <source>
        <dbReference type="EMBL" id="WPU49036.1"/>
    </source>
</evidence>
<gene>
    <name evidence="2" type="ORF">SR933_09085</name>
</gene>
<sequence length="278" mass="31248">MSTTLNIGIRAHDLPKQPMEGLIKDIARRGLGSVQLALNKSFDLDIKPGTLNPGMAYLIGSAFRRHDIQIAVLGCYTNIIHPDPEERHSALSRFKEHIRFSRDFGCGIVGTETGNVNPDIIYTEENFHEKPFQDVLSSVRELVEEAEKFGVIVGIEPGVNHPIYSPETMKRLLDEVQSNNLQVIFDPVNLMTAENHERQNEILREAFSLWGDRIAVIHAKDFIISEGRLVPASVGKGLMDYEFIIQQLSPHINIILDETSPEHIEDAIHFLKSCESTS</sequence>
<feature type="domain" description="Xylose isomerase-like TIM barrel" evidence="1">
    <location>
        <begin position="24"/>
        <end position="273"/>
    </location>
</feature>
<dbReference type="InterPro" id="IPR013022">
    <property type="entry name" value="Xyl_isomerase-like_TIM-brl"/>
</dbReference>
<dbReference type="Proteomes" id="UP001322512">
    <property type="component" value="Chromosome"/>
</dbReference>
<name>A0ABZ0TCM0_HALED</name>
<dbReference type="PANTHER" id="PTHR12110">
    <property type="entry name" value="HYDROXYPYRUVATE ISOMERASE"/>
    <property type="match status" value="1"/>
</dbReference>
<dbReference type="SUPFAM" id="SSF51658">
    <property type="entry name" value="Xylose isomerase-like"/>
    <property type="match status" value="1"/>
</dbReference>
<keyword evidence="2" id="KW-0413">Isomerase</keyword>
<dbReference type="InterPro" id="IPR050312">
    <property type="entry name" value="IolE/XylAMocC-like"/>
</dbReference>
<dbReference type="InterPro" id="IPR036237">
    <property type="entry name" value="Xyl_isomerase-like_sf"/>
</dbReference>
<dbReference type="Pfam" id="PF01261">
    <property type="entry name" value="AP_endonuc_2"/>
    <property type="match status" value="1"/>
</dbReference>
<accession>A0ABZ0TCM0</accession>
<dbReference type="PANTHER" id="PTHR12110:SF21">
    <property type="entry name" value="XYLOSE ISOMERASE-LIKE TIM BARREL DOMAIN-CONTAINING PROTEIN"/>
    <property type="match status" value="1"/>
</dbReference>
<dbReference type="GO" id="GO:0016853">
    <property type="term" value="F:isomerase activity"/>
    <property type="evidence" value="ECO:0007669"/>
    <property type="project" value="UniProtKB-KW"/>
</dbReference>
<evidence type="ECO:0000313" key="3">
    <source>
        <dbReference type="Proteomes" id="UP001322512"/>
    </source>
</evidence>
<proteinExistence type="predicted"/>
<organism evidence="2 3">
    <name type="scientific">Halomonas elongata (strain ATCC 33173 / DSM 2581 / NBRC 15536 / NCIMB 2198 / 1H9)</name>
    <dbReference type="NCBI Taxonomy" id="768066"/>
    <lineage>
        <taxon>Bacteria</taxon>
        <taxon>Pseudomonadati</taxon>
        <taxon>Pseudomonadota</taxon>
        <taxon>Gammaproteobacteria</taxon>
        <taxon>Oceanospirillales</taxon>
        <taxon>Halomonadaceae</taxon>
        <taxon>Halomonas</taxon>
    </lineage>
</organism>
<evidence type="ECO:0000259" key="1">
    <source>
        <dbReference type="Pfam" id="PF01261"/>
    </source>
</evidence>
<dbReference type="Gene3D" id="3.20.20.150">
    <property type="entry name" value="Divalent-metal-dependent TIM barrel enzymes"/>
    <property type="match status" value="1"/>
</dbReference>
<dbReference type="RefSeq" id="WP_041602553.1">
    <property type="nucleotide sequence ID" value="NC_014532.2"/>
</dbReference>